<sequence>GYADDKVGRIKDIKNIEDNFMYMVAMFDPSNQQILANKLSEGARFAVKLRMVDGGQDPQFIYF</sequence>
<evidence type="ECO:0000313" key="1">
    <source>
        <dbReference type="EMBL" id="KKM18393.1"/>
    </source>
</evidence>
<organism evidence="1">
    <name type="scientific">marine sediment metagenome</name>
    <dbReference type="NCBI Taxonomy" id="412755"/>
    <lineage>
        <taxon>unclassified sequences</taxon>
        <taxon>metagenomes</taxon>
        <taxon>ecological metagenomes</taxon>
    </lineage>
</organism>
<dbReference type="EMBL" id="LAZR01014233">
    <property type="protein sequence ID" value="KKM18393.1"/>
    <property type="molecule type" value="Genomic_DNA"/>
</dbReference>
<reference evidence="1" key="1">
    <citation type="journal article" date="2015" name="Nature">
        <title>Complex archaea that bridge the gap between prokaryotes and eukaryotes.</title>
        <authorList>
            <person name="Spang A."/>
            <person name="Saw J.H."/>
            <person name="Jorgensen S.L."/>
            <person name="Zaremba-Niedzwiedzka K."/>
            <person name="Martijn J."/>
            <person name="Lind A.E."/>
            <person name="van Eijk R."/>
            <person name="Schleper C."/>
            <person name="Guy L."/>
            <person name="Ettema T.J."/>
        </authorList>
    </citation>
    <scope>NUCLEOTIDE SEQUENCE</scope>
</reference>
<comment type="caution">
    <text evidence="1">The sequence shown here is derived from an EMBL/GenBank/DDBJ whole genome shotgun (WGS) entry which is preliminary data.</text>
</comment>
<protein>
    <submittedName>
        <fullName evidence="1">Uncharacterized protein</fullName>
    </submittedName>
</protein>
<accession>A0A0F9K8G9</accession>
<feature type="non-terminal residue" evidence="1">
    <location>
        <position position="1"/>
    </location>
</feature>
<dbReference type="AlphaFoldDB" id="A0A0F9K8G9"/>
<gene>
    <name evidence="1" type="ORF">LCGC14_1666210</name>
</gene>
<proteinExistence type="predicted"/>
<name>A0A0F9K8G9_9ZZZZ</name>